<dbReference type="KEGG" id="fae:FAES_2609"/>
<dbReference type="EMBL" id="HE796683">
    <property type="protein sequence ID" value="CCH00618.1"/>
    <property type="molecule type" value="Genomic_DNA"/>
</dbReference>
<dbReference type="AlphaFoldDB" id="I0K915"/>
<feature type="region of interest" description="Disordered" evidence="1">
    <location>
        <begin position="168"/>
        <end position="215"/>
    </location>
</feature>
<dbReference type="InterPro" id="IPR025961">
    <property type="entry name" value="Metal_resist"/>
</dbReference>
<reference evidence="3 4" key="1">
    <citation type="journal article" date="2012" name="J. Bacteriol.">
        <title>Genome Sequence of Fibrella aestuarina BUZ 2T, a Filamentous Marine Bacterium.</title>
        <authorList>
            <person name="Filippini M."/>
            <person name="Qi W."/>
            <person name="Blom J."/>
            <person name="Goesmann A."/>
            <person name="Smits T.H."/>
            <person name="Bagheri H.C."/>
        </authorList>
    </citation>
    <scope>NUCLEOTIDE SEQUENCE [LARGE SCALE GENOMIC DNA]</scope>
    <source>
        <strain evidence="4">BUZ 2T</strain>
    </source>
</reference>
<sequence>MATLSHPPTLRRMNQTRLLTWAVAGLLLLNLGTLGYLALRPRGLHPPRPGTPGGPPPDGPATLIIDRLQFDEGQQARYRTLVRQHQQASARLAEASTNLYQRYYKLLSQAQPDTAAAQALSSQIAANQRAVAELNFAHFAQIRALCRPDQLPAFVRLLDDLTHLFRNPPGRGRVGRREGPRRCRDVAKKQRKKGQGRRNAVGLSSKAVRSKQASR</sequence>
<dbReference type="HOGENOM" id="CLU_111511_0_0_10"/>
<evidence type="ECO:0000313" key="3">
    <source>
        <dbReference type="EMBL" id="CCH00618.1"/>
    </source>
</evidence>
<evidence type="ECO:0000256" key="2">
    <source>
        <dbReference type="SAM" id="Phobius"/>
    </source>
</evidence>
<dbReference type="PATRIC" id="fig|1166018.3.peg.4375"/>
<keyword evidence="4" id="KW-1185">Reference proteome</keyword>
<dbReference type="Proteomes" id="UP000011058">
    <property type="component" value="Chromosome"/>
</dbReference>
<name>I0K915_9BACT</name>
<keyword evidence="2" id="KW-0812">Transmembrane</keyword>
<protein>
    <recommendedName>
        <fullName evidence="5">Periplasmic heavy metal sensor</fullName>
    </recommendedName>
</protein>
<evidence type="ECO:0008006" key="5">
    <source>
        <dbReference type="Google" id="ProtNLM"/>
    </source>
</evidence>
<gene>
    <name evidence="3" type="ORF">FAES_2609</name>
</gene>
<dbReference type="Gene3D" id="1.20.120.1490">
    <property type="match status" value="1"/>
</dbReference>
<evidence type="ECO:0000313" key="4">
    <source>
        <dbReference type="Proteomes" id="UP000011058"/>
    </source>
</evidence>
<accession>I0K915</accession>
<proteinExistence type="predicted"/>
<keyword evidence="2" id="KW-0472">Membrane</keyword>
<feature type="transmembrane region" description="Helical" evidence="2">
    <location>
        <begin position="18"/>
        <end position="39"/>
    </location>
</feature>
<dbReference type="Pfam" id="PF13801">
    <property type="entry name" value="Metal_resist"/>
    <property type="match status" value="1"/>
</dbReference>
<organism evidence="3 4">
    <name type="scientific">Fibrella aestuarina BUZ 2</name>
    <dbReference type="NCBI Taxonomy" id="1166018"/>
    <lineage>
        <taxon>Bacteria</taxon>
        <taxon>Pseudomonadati</taxon>
        <taxon>Bacteroidota</taxon>
        <taxon>Cytophagia</taxon>
        <taxon>Cytophagales</taxon>
        <taxon>Spirosomataceae</taxon>
        <taxon>Fibrella</taxon>
    </lineage>
</organism>
<dbReference type="eggNOG" id="COG3678">
    <property type="taxonomic scope" value="Bacteria"/>
</dbReference>
<feature type="compositionally biased region" description="Basic and acidic residues" evidence="1">
    <location>
        <begin position="175"/>
        <end position="188"/>
    </location>
</feature>
<dbReference type="STRING" id="1166018.FAES_2609"/>
<evidence type="ECO:0000256" key="1">
    <source>
        <dbReference type="SAM" id="MobiDB-lite"/>
    </source>
</evidence>
<keyword evidence="2" id="KW-1133">Transmembrane helix</keyword>